<dbReference type="InterPro" id="IPR011010">
    <property type="entry name" value="DNA_brk_join_enz"/>
</dbReference>
<dbReference type="EMBL" id="NOZP01000012">
    <property type="protein sequence ID" value="OYD17263.1"/>
    <property type="molecule type" value="Genomic_DNA"/>
</dbReference>
<keyword evidence="1" id="KW-0233">DNA recombination</keyword>
<sequence length="70" mass="8233">MKADVGKKVSVRALRHTFTTHLLESGTDLRYIQELLGHKRAETTQIYTHIMRKDLARIRSPLNRLFRKKS</sequence>
<dbReference type="InterPro" id="IPR013762">
    <property type="entry name" value="Integrase-like_cat_sf"/>
</dbReference>
<evidence type="ECO:0000313" key="4">
    <source>
        <dbReference type="Proteomes" id="UP000215559"/>
    </source>
</evidence>
<dbReference type="GO" id="GO:0015074">
    <property type="term" value="P:DNA integration"/>
    <property type="evidence" value="ECO:0007669"/>
    <property type="project" value="InterPro"/>
</dbReference>
<protein>
    <recommendedName>
        <fullName evidence="2">Tyr recombinase domain-containing protein</fullName>
    </recommendedName>
</protein>
<evidence type="ECO:0000259" key="2">
    <source>
        <dbReference type="PROSITE" id="PS51898"/>
    </source>
</evidence>
<dbReference type="AlphaFoldDB" id="A0A235BY36"/>
<dbReference type="Pfam" id="PF00589">
    <property type="entry name" value="Phage_integrase"/>
    <property type="match status" value="1"/>
</dbReference>
<gene>
    <name evidence="3" type="ORF">CH330_00555</name>
</gene>
<proteinExistence type="predicted"/>
<dbReference type="PROSITE" id="PS51898">
    <property type="entry name" value="TYR_RECOMBINASE"/>
    <property type="match status" value="1"/>
</dbReference>
<evidence type="ECO:0000313" key="3">
    <source>
        <dbReference type="EMBL" id="OYD17263.1"/>
    </source>
</evidence>
<dbReference type="SUPFAM" id="SSF56349">
    <property type="entry name" value="DNA breaking-rejoining enzymes"/>
    <property type="match status" value="1"/>
</dbReference>
<comment type="caution">
    <text evidence="3">The sequence shown here is derived from an EMBL/GenBank/DDBJ whole genome shotgun (WGS) entry which is preliminary data.</text>
</comment>
<name>A0A235BY36_UNCW3</name>
<reference evidence="3 4" key="1">
    <citation type="submission" date="2017-07" db="EMBL/GenBank/DDBJ databases">
        <title>Recovery of genomes from metagenomes via a dereplication, aggregation, and scoring strategy.</title>
        <authorList>
            <person name="Sieber C.M."/>
            <person name="Probst A.J."/>
            <person name="Sharrar A."/>
            <person name="Thomas B.C."/>
            <person name="Hess M."/>
            <person name="Tringe S.G."/>
            <person name="Banfield J.F."/>
        </authorList>
    </citation>
    <scope>NUCLEOTIDE SEQUENCE [LARGE SCALE GENOMIC DNA]</scope>
    <source>
        <strain evidence="3">JGI_Cruoil_03_51_56</strain>
    </source>
</reference>
<dbReference type="Proteomes" id="UP000215559">
    <property type="component" value="Unassembled WGS sequence"/>
</dbReference>
<organism evidence="3 4">
    <name type="scientific">candidate division WOR-3 bacterium JGI_Cruoil_03_51_56</name>
    <dbReference type="NCBI Taxonomy" id="1973747"/>
    <lineage>
        <taxon>Bacteria</taxon>
        <taxon>Bacteria division WOR-3</taxon>
    </lineage>
</organism>
<feature type="domain" description="Tyr recombinase" evidence="2">
    <location>
        <begin position="1"/>
        <end position="60"/>
    </location>
</feature>
<evidence type="ECO:0000256" key="1">
    <source>
        <dbReference type="ARBA" id="ARBA00023172"/>
    </source>
</evidence>
<accession>A0A235BY36</accession>
<dbReference type="GO" id="GO:0003677">
    <property type="term" value="F:DNA binding"/>
    <property type="evidence" value="ECO:0007669"/>
    <property type="project" value="InterPro"/>
</dbReference>
<dbReference type="InterPro" id="IPR002104">
    <property type="entry name" value="Integrase_catalytic"/>
</dbReference>
<dbReference type="GO" id="GO:0006310">
    <property type="term" value="P:DNA recombination"/>
    <property type="evidence" value="ECO:0007669"/>
    <property type="project" value="UniProtKB-KW"/>
</dbReference>
<dbReference type="Gene3D" id="1.10.443.10">
    <property type="entry name" value="Intergrase catalytic core"/>
    <property type="match status" value="1"/>
</dbReference>